<accession>A0AAV3PFX7</accession>
<dbReference type="InterPro" id="IPR013103">
    <property type="entry name" value="RVT_2"/>
</dbReference>
<keyword evidence="2" id="KW-0675">Receptor</keyword>
<comment type="caution">
    <text evidence="2">The sequence shown here is derived from an EMBL/GenBank/DDBJ whole genome shotgun (WGS) entry which is preliminary data.</text>
</comment>
<keyword evidence="2" id="KW-0812">Transmembrane</keyword>
<feature type="domain" description="Reverse transcriptase Ty1/copia-type" evidence="1">
    <location>
        <begin position="198"/>
        <end position="369"/>
    </location>
</feature>
<evidence type="ECO:0000313" key="3">
    <source>
        <dbReference type="Proteomes" id="UP001454036"/>
    </source>
</evidence>
<dbReference type="EMBL" id="BAABME010001431">
    <property type="protein sequence ID" value="GAA0149586.1"/>
    <property type="molecule type" value="Genomic_DNA"/>
</dbReference>
<dbReference type="Proteomes" id="UP001454036">
    <property type="component" value="Unassembled WGS sequence"/>
</dbReference>
<evidence type="ECO:0000259" key="1">
    <source>
        <dbReference type="Pfam" id="PF07727"/>
    </source>
</evidence>
<gene>
    <name evidence="2" type="ORF">LIER_08724</name>
</gene>
<dbReference type="InterPro" id="IPR043502">
    <property type="entry name" value="DNA/RNA_pol_sf"/>
</dbReference>
<proteinExistence type="predicted"/>
<name>A0AAV3PFX7_LITER</name>
<dbReference type="Pfam" id="PF07727">
    <property type="entry name" value="RVT_2"/>
    <property type="match status" value="1"/>
</dbReference>
<organism evidence="2 3">
    <name type="scientific">Lithospermum erythrorhizon</name>
    <name type="common">Purple gromwell</name>
    <name type="synonym">Lithospermum officinale var. erythrorhizon</name>
    <dbReference type="NCBI Taxonomy" id="34254"/>
    <lineage>
        <taxon>Eukaryota</taxon>
        <taxon>Viridiplantae</taxon>
        <taxon>Streptophyta</taxon>
        <taxon>Embryophyta</taxon>
        <taxon>Tracheophyta</taxon>
        <taxon>Spermatophyta</taxon>
        <taxon>Magnoliopsida</taxon>
        <taxon>eudicotyledons</taxon>
        <taxon>Gunneridae</taxon>
        <taxon>Pentapetalae</taxon>
        <taxon>asterids</taxon>
        <taxon>lamiids</taxon>
        <taxon>Boraginales</taxon>
        <taxon>Boraginaceae</taxon>
        <taxon>Boraginoideae</taxon>
        <taxon>Lithospermeae</taxon>
        <taxon>Lithospermum</taxon>
    </lineage>
</organism>
<dbReference type="SUPFAM" id="SSF56672">
    <property type="entry name" value="DNA/RNA polymerases"/>
    <property type="match status" value="1"/>
</dbReference>
<dbReference type="AlphaFoldDB" id="A0AAV3PFX7"/>
<protein>
    <submittedName>
        <fullName evidence="2">Transmembrane signal receptor</fullName>
    </submittedName>
</protein>
<reference evidence="2 3" key="1">
    <citation type="submission" date="2024-01" db="EMBL/GenBank/DDBJ databases">
        <title>The complete chloroplast genome sequence of Lithospermum erythrorhizon: insights into the phylogenetic relationship among Boraginaceae species and the maternal lineages of purple gromwells.</title>
        <authorList>
            <person name="Okada T."/>
            <person name="Watanabe K."/>
        </authorList>
    </citation>
    <scope>NUCLEOTIDE SEQUENCE [LARGE SCALE GENOMIC DNA]</scope>
</reference>
<evidence type="ECO:0000313" key="2">
    <source>
        <dbReference type="EMBL" id="GAA0149586.1"/>
    </source>
</evidence>
<sequence>MGKLCHQSFPLSKKRNVGVLDLLFMDVWGPSPHLSSEGNRITCLLLMITVVSYDTGWDYIAKHVKFHESTFPLSKPSLLGAPPIPVQSPIPYSTAPVRIVREPSLPFVSAAPAVQPAPVPNSPLPPDPCTLPLGSPISQISSESTPRSNIRRPDFYDPSAYLNELHALVEPTCFPQENRCPLWRAAMRDEIDAMIRTNTWTLVPQLPSMHVIRCRRIYKLKNDAQGKVTRRRACLVAKGNHQHEGIDYFDTFIPVVKHTTVRLMLRLAITFRWPLRQIDIQNAFLHGDLDETVYMQQLIGDSSLVCKLNKSLYGIKQAPRAWFHCLHKFLGTYGFVPSQADPSLFICHRDGVRLFMLVYVDDIIVTGSSFVAV</sequence>
<keyword evidence="2" id="KW-0472">Membrane</keyword>
<keyword evidence="3" id="KW-1185">Reference proteome</keyword>